<dbReference type="EMBL" id="JAKOGG010000003">
    <property type="protein sequence ID" value="MCS4555994.1"/>
    <property type="molecule type" value="Genomic_DNA"/>
</dbReference>
<dbReference type="Gene3D" id="1.10.3680.10">
    <property type="entry name" value="TerB-like"/>
    <property type="match status" value="1"/>
</dbReference>
<organism evidence="1 2">
    <name type="scientific">Shewanella electrica</name>
    <dbReference type="NCBI Taxonomy" id="515560"/>
    <lineage>
        <taxon>Bacteria</taxon>
        <taxon>Pseudomonadati</taxon>
        <taxon>Pseudomonadota</taxon>
        <taxon>Gammaproteobacteria</taxon>
        <taxon>Alteromonadales</taxon>
        <taxon>Shewanellaceae</taxon>
        <taxon>Shewanella</taxon>
    </lineage>
</organism>
<protein>
    <submittedName>
        <fullName evidence="1">Tellurite resistance TerB family protein</fullName>
    </submittedName>
</protein>
<dbReference type="Pfam" id="PF04391">
    <property type="entry name" value="DUF533"/>
    <property type="match status" value="1"/>
</dbReference>
<dbReference type="SUPFAM" id="SSF158682">
    <property type="entry name" value="TerB-like"/>
    <property type="match status" value="1"/>
</dbReference>
<reference evidence="2" key="2">
    <citation type="submission" date="2023-07" db="EMBL/GenBank/DDBJ databases">
        <title>Shewanella mangrovi sp. nov., an acetaldehyde- degrading bacterium isolated from mangrove sediment.</title>
        <authorList>
            <person name="Liu Y."/>
        </authorList>
    </citation>
    <scope>NUCLEOTIDE SEQUENCE [LARGE SCALE GENOMIC DNA]</scope>
    <source>
        <strain evidence="2">C32</strain>
    </source>
</reference>
<dbReference type="InterPro" id="IPR029024">
    <property type="entry name" value="TerB-like"/>
</dbReference>
<comment type="caution">
    <text evidence="1">The sequence shown here is derived from an EMBL/GenBank/DDBJ whole genome shotgun (WGS) entry which is preliminary data.</text>
</comment>
<evidence type="ECO:0000313" key="2">
    <source>
        <dbReference type="Proteomes" id="UP001201549"/>
    </source>
</evidence>
<keyword evidence="2" id="KW-1185">Reference proteome</keyword>
<accession>A0ABT2FL72</accession>
<dbReference type="InterPro" id="IPR007486">
    <property type="entry name" value="YebE"/>
</dbReference>
<dbReference type="CDD" id="cd07178">
    <property type="entry name" value="terB_like_YebE"/>
    <property type="match status" value="1"/>
</dbReference>
<dbReference type="RefSeq" id="WP_238895401.1">
    <property type="nucleotide sequence ID" value="NZ_JAKOGG010000003.1"/>
</dbReference>
<gene>
    <name evidence="1" type="ORF">L9G74_06040</name>
</gene>
<dbReference type="Proteomes" id="UP001201549">
    <property type="component" value="Unassembled WGS sequence"/>
</dbReference>
<evidence type="ECO:0000313" key="1">
    <source>
        <dbReference type="EMBL" id="MCS4555994.1"/>
    </source>
</evidence>
<reference evidence="1 2" key="1">
    <citation type="submission" date="2022-02" db="EMBL/GenBank/DDBJ databases">
        <authorList>
            <person name="Zhuang L."/>
        </authorList>
    </citation>
    <scope>NUCLEOTIDE SEQUENCE [LARGE SCALE GENOMIC DNA]</scope>
    <source>
        <strain evidence="1 2">C32</strain>
    </source>
</reference>
<sequence>MDLRGLLNQALNSNIVQVGSQQTREIVAGVNRQQLATLGIGAAGGTLMGLLLGSRKSKKFAGTALKIGGAAALGGVAYKVYRDWQAKRGNSSAEPAALPSSTTTAEAQIAHEALIAKAMIAAAKADGHVDEQESEKIKQTLASLQANGEVQLLFVQELSKPLDVGEIAKLARTPEQAAEVYLASLLMTDGNNFMERAYLDELARQLQLAPDLVQQLTAQARQ</sequence>
<proteinExistence type="predicted"/>
<name>A0ABT2FL72_9GAMM</name>